<protein>
    <submittedName>
        <fullName evidence="2">ABC transporter</fullName>
    </submittedName>
</protein>
<dbReference type="RefSeq" id="WP_131616696.1">
    <property type="nucleotide sequence ID" value="NZ_CP036532.1"/>
</dbReference>
<dbReference type="InterPro" id="IPR005586">
    <property type="entry name" value="ABC_trans_aux"/>
</dbReference>
<proteinExistence type="predicted"/>
<organism evidence="2 3">
    <name type="scientific">Roseitalea porphyridii</name>
    <dbReference type="NCBI Taxonomy" id="1852022"/>
    <lineage>
        <taxon>Bacteria</taxon>
        <taxon>Pseudomonadati</taxon>
        <taxon>Pseudomonadota</taxon>
        <taxon>Alphaproteobacteria</taxon>
        <taxon>Hyphomicrobiales</taxon>
        <taxon>Ahrensiaceae</taxon>
        <taxon>Roseitalea</taxon>
    </lineage>
</organism>
<keyword evidence="3" id="KW-1185">Reference proteome</keyword>
<evidence type="ECO:0000313" key="2">
    <source>
        <dbReference type="EMBL" id="QBK31017.1"/>
    </source>
</evidence>
<reference evidence="2 3" key="1">
    <citation type="journal article" date="2017" name="Int. J. Syst. Evol. Microbiol.">
        <title>Roseitalea porphyridii gen. nov., sp. nov., isolated from a red alga, and reclassification of Hoeflea suaedae Chung et al. 2013 as Pseudohoeflea suaedae gen. nov., comb. nov.</title>
        <authorList>
            <person name="Hyeon J.W."/>
            <person name="Jeong S.E."/>
            <person name="Baek K."/>
            <person name="Jeon C.O."/>
        </authorList>
    </citation>
    <scope>NUCLEOTIDE SEQUENCE [LARGE SCALE GENOMIC DNA]</scope>
    <source>
        <strain evidence="2 3">MA7-20</strain>
    </source>
</reference>
<dbReference type="Pfam" id="PF03886">
    <property type="entry name" value="ABC_trans_aux"/>
    <property type="match status" value="1"/>
</dbReference>
<dbReference type="OrthoDB" id="9808689at2"/>
<dbReference type="AlphaFoldDB" id="A0A4P6V0T4"/>
<feature type="domain" description="ABC-type transport auxiliary lipoprotein component" evidence="1">
    <location>
        <begin position="55"/>
        <end position="210"/>
    </location>
</feature>
<dbReference type="KEGG" id="rpod:E0E05_10690"/>
<dbReference type="Gene3D" id="3.40.50.10610">
    <property type="entry name" value="ABC-type transport auxiliary lipoprotein component"/>
    <property type="match status" value="1"/>
</dbReference>
<dbReference type="GeneID" id="90767763"/>
<accession>A0A4P6V0T4</accession>
<evidence type="ECO:0000313" key="3">
    <source>
        <dbReference type="Proteomes" id="UP000293719"/>
    </source>
</evidence>
<gene>
    <name evidence="2" type="ORF">E0E05_10690</name>
</gene>
<dbReference type="EMBL" id="CP036532">
    <property type="protein sequence ID" value="QBK31017.1"/>
    <property type="molecule type" value="Genomic_DNA"/>
</dbReference>
<dbReference type="Proteomes" id="UP000293719">
    <property type="component" value="Chromosome"/>
</dbReference>
<sequence>MRHDNELECAARVAERPWRRRAHRLIAVSAAAALLHGCAALGATEDPPDTFNLVAPSQVPAGPVRRGTQILIAEPVAVQALDSDNIVVETAPFTIQYLGDSRWGDRLPRLVQRRLAESFDRADRFSGVGLPGQGLAIDYQIVTNIRAFGIDVPAGVAEVEIEVKLLDDRNGVVRADRRFEVAVPVSRSAAPDVYVRALNAAFTRVAADIVGWVAELI</sequence>
<evidence type="ECO:0000259" key="1">
    <source>
        <dbReference type="Pfam" id="PF03886"/>
    </source>
</evidence>
<dbReference type="SUPFAM" id="SSF159594">
    <property type="entry name" value="XCC0632-like"/>
    <property type="match status" value="1"/>
</dbReference>
<name>A0A4P6V0T4_9HYPH</name>